<evidence type="ECO:0000256" key="2">
    <source>
        <dbReference type="ARBA" id="ARBA00023203"/>
    </source>
</evidence>
<dbReference type="Proteomes" id="UP000264820">
    <property type="component" value="Unplaced"/>
</dbReference>
<feature type="region of interest" description="Disordered" evidence="3">
    <location>
        <begin position="1328"/>
        <end position="1355"/>
    </location>
</feature>
<dbReference type="InterPro" id="IPR055297">
    <property type="entry name" value="NEBU/NEBL"/>
</dbReference>
<dbReference type="Pfam" id="PF00880">
    <property type="entry name" value="Nebulin"/>
    <property type="match status" value="14"/>
</dbReference>
<reference evidence="4" key="1">
    <citation type="submission" date="2025-08" db="UniProtKB">
        <authorList>
            <consortium name="Ensembl"/>
        </authorList>
    </citation>
    <scope>IDENTIFICATION</scope>
</reference>
<organism evidence="4 5">
    <name type="scientific">Hippocampus comes</name>
    <name type="common">Tiger tail seahorse</name>
    <dbReference type="NCBI Taxonomy" id="109280"/>
    <lineage>
        <taxon>Eukaryota</taxon>
        <taxon>Metazoa</taxon>
        <taxon>Chordata</taxon>
        <taxon>Craniata</taxon>
        <taxon>Vertebrata</taxon>
        <taxon>Euteleostomi</taxon>
        <taxon>Actinopterygii</taxon>
        <taxon>Neopterygii</taxon>
        <taxon>Teleostei</taxon>
        <taxon>Neoteleostei</taxon>
        <taxon>Acanthomorphata</taxon>
        <taxon>Syngnathiaria</taxon>
        <taxon>Syngnathiformes</taxon>
        <taxon>Syngnathoidei</taxon>
        <taxon>Syngnathidae</taxon>
        <taxon>Hippocampus</taxon>
    </lineage>
</organism>
<dbReference type="PROSITE" id="PS51216">
    <property type="entry name" value="NEBULIN"/>
    <property type="match status" value="15"/>
</dbReference>
<evidence type="ECO:0000313" key="5">
    <source>
        <dbReference type="Proteomes" id="UP000264820"/>
    </source>
</evidence>
<sequence>QYKKAYEKDRGHHVGFRSLQDDPLLVHYMEVAKHQSDKNYKKDYHKAKLKYHSPVDMLSVAHAKHASIVYKADYTNYYKGSGWVPIGSLDVEKAKAAKAALDEISYRQHPSTFKFTSTSDSMNMSLALSNSKQLDPVRAAYKASGEKFKHTYNLPADCPEFIQAKFNAHTLSENQYKQKWLQDIAKGYDLRSDAIPIQHAKHGRHIASNVQYKKDFEKGRGHHVGFRSLQDDPLLVHYMEVAKLQSDKNYKKDYHKAKLKYHTPVDMLSLVHAKQASAAQTMAGYRTMHHTNALLPDAMNFVLARTMNTQVSDCDYKSDWNNYVKGVGWIPVGSLAVETAKVGGDILSENKYRTHPSNFKYSKLMDSMDIALKAYTAAWEKDKRIIHVMPDSPEIVLAKANALTMSDKLYKSGVAEMAKRGYNLKADAIPIVAAKSGTNIASNFKYKLDYEKARGHHVGFRSLRDDPLLVHYMEVAKMQSDRNYKKDYHKAKLKYHTPVDMLSLVHAKQASAAQTMAGYRKILHTNALLPDAMNFVLARTMNTQSNWNNYVKGMGWIPIGSLAVETAKVGGDILNENKYRTHPSNFKHSKLMDSMDMALATKAYTAAWEKAKLDVHVMPDAPEIVLAKANAMNMSNKLYKAGLLEMANRGHNLRADAIPILAAKSGTNIASNYKYKLDYEKARGHHVGFRSLRDDPLLVHYMEVAKMQSDKNYKKDYHKSKLKYHSPVDMLSLAHAKHASSVQTMTGYKRLIPHYTVLPDAMNLELARNMQSINKYKSEYHNYIRGIGWVPVGSLDMEKVRTAGNILRDHGYRQHPSNFKFTKDMHSMDLALASANNQIMDKVLQGTKRSVLALFHKRYKLDNERAKKKGHNLRADAISVQAAKASTIIASDTGYRRQVGHHIGALSIQDDPLLMLALNSAKIASDALYKKDFNQSKTRFHLPVDMLSFELAKKNQIQVNHANYITRLHNWTCLPDSNDVRQARHAYNLQSDVVYKEELKALQGTGWIPIGSLDVEKVKKAGEILSEQKYRQHPSNYKFKVSTEDMPMVLAKANAQVMNKVDAWENAKTMIHVISNLPTSVILNGCFGLLQKLYKQANEDAKKKGYDLRNDAISVRAAKASRDIASDYLYKTGYRKQVGHHIGALSIRDDPLLMLALNSAKIASDFLYKKDFNKSKTRFNLPVDMLAFELAKKNQIQVNHANYITRLHEWTCLPDSNDVRQARHAYDLQSDSVYKADLKWLQGLGWAPDGSIEVEKAKKAAEILSERKYRQPPSKIPFSSPINAMNFELAKNNALTMNKVDILRGINKTVMIVVPSIIVFCSSVSTSKRGSVKKPTCTSTRTLRRSSSRSRTLST</sequence>
<dbReference type="PRINTS" id="PR00510">
    <property type="entry name" value="NEBULIN"/>
</dbReference>
<evidence type="ECO:0000256" key="1">
    <source>
        <dbReference type="ARBA" id="ARBA00022737"/>
    </source>
</evidence>
<dbReference type="Ensembl" id="ENSHCOT00000020800.1">
    <property type="protein sequence ID" value="ENSHCOP00000026079.1"/>
    <property type="gene ID" value="ENSHCOG00000016733.1"/>
</dbReference>
<proteinExistence type="predicted"/>
<dbReference type="SMART" id="SM00227">
    <property type="entry name" value="NEBU"/>
    <property type="match status" value="33"/>
</dbReference>
<name>A0A3Q2Z5P1_HIPCM</name>
<keyword evidence="5" id="KW-1185">Reference proteome</keyword>
<accession>A0A3Q2Z5P1</accession>
<keyword evidence="1" id="KW-0677">Repeat</keyword>
<dbReference type="InterPro" id="IPR013998">
    <property type="entry name" value="Nebulin-like"/>
</dbReference>
<evidence type="ECO:0000313" key="4">
    <source>
        <dbReference type="Ensembl" id="ENSHCOP00000026079.1"/>
    </source>
</evidence>
<dbReference type="PANTHER" id="PTHR11039">
    <property type="entry name" value="NEBULIN"/>
    <property type="match status" value="1"/>
</dbReference>
<dbReference type="PANTHER" id="PTHR11039:SF64">
    <property type="entry name" value="NEBULIN-RELATED-ANCHORING PROTEIN-LIKE"/>
    <property type="match status" value="1"/>
</dbReference>
<evidence type="ECO:0008006" key="6">
    <source>
        <dbReference type="Google" id="ProtNLM"/>
    </source>
</evidence>
<protein>
    <recommendedName>
        <fullName evidence="6">SH3 domain-containing protein</fullName>
    </recommendedName>
</protein>
<dbReference type="InterPro" id="IPR000900">
    <property type="entry name" value="Nebulin_repeat"/>
</dbReference>
<reference evidence="4" key="2">
    <citation type="submission" date="2025-09" db="UniProtKB">
        <authorList>
            <consortium name="Ensembl"/>
        </authorList>
    </citation>
    <scope>IDENTIFICATION</scope>
</reference>
<dbReference type="GeneTree" id="ENSGT00940000154533"/>
<dbReference type="GO" id="GO:0071691">
    <property type="term" value="P:cardiac muscle thin filament assembly"/>
    <property type="evidence" value="ECO:0007669"/>
    <property type="project" value="TreeGrafter"/>
</dbReference>
<evidence type="ECO:0000256" key="3">
    <source>
        <dbReference type="SAM" id="MobiDB-lite"/>
    </source>
</evidence>
<keyword evidence="2" id="KW-0009">Actin-binding</keyword>
<dbReference type="STRING" id="109280.ENSHCOP00000026079"/>
<dbReference type="GO" id="GO:0051015">
    <property type="term" value="F:actin filament binding"/>
    <property type="evidence" value="ECO:0007669"/>
    <property type="project" value="InterPro"/>
</dbReference>
<dbReference type="GO" id="GO:0030018">
    <property type="term" value="C:Z disc"/>
    <property type="evidence" value="ECO:0007669"/>
    <property type="project" value="InterPro"/>
</dbReference>